<comment type="caution">
    <text evidence="5">The sequence shown here is derived from an EMBL/GenBank/DDBJ whole genome shotgun (WGS) entry which is preliminary data.</text>
</comment>
<dbReference type="Proteomes" id="UP000018339">
    <property type="component" value="Unassembled WGS sequence"/>
</dbReference>
<dbReference type="InterPro" id="IPR013249">
    <property type="entry name" value="RNA_pol_sigma70_r4_t2"/>
</dbReference>
<keyword evidence="3" id="KW-0812">Transmembrane</keyword>
<dbReference type="GO" id="GO:0003677">
    <property type="term" value="F:DNA binding"/>
    <property type="evidence" value="ECO:0007669"/>
    <property type="project" value="InterPro"/>
</dbReference>
<keyword evidence="1" id="KW-0805">Transcription regulation</keyword>
<accession>A0A7U9P4B6</accession>
<reference evidence="5 6" key="1">
    <citation type="journal article" date="2014" name="Genome Announc.">
        <title>Draft Genome Sequence of Geobacillus thermopakistaniensis Strain MAS1.</title>
        <authorList>
            <person name="Siddiqui M.A."/>
            <person name="Rashid N."/>
            <person name="Ayyampalayam S."/>
            <person name="Whitman W.B."/>
        </authorList>
    </citation>
    <scope>NUCLEOTIDE SEQUENCE [LARGE SCALE GENOMIC DNA]</scope>
    <source>
        <strain evidence="5 6">MAS1</strain>
    </source>
</reference>
<keyword evidence="3" id="KW-0472">Membrane</keyword>
<feature type="transmembrane region" description="Helical" evidence="3">
    <location>
        <begin position="12"/>
        <end position="30"/>
    </location>
</feature>
<sequence>MKRGGMHVVEYAIIALAALAIILLVLSFFAKDELKPLEEQIDHLTVSLAQETYQIKKRLQVIEEELLIPERQRSASPRLGGSLSPADRRILFLHKQGFPLEDIARETGLTVAEVERAVRRLRR</sequence>
<organism evidence="5 6">
    <name type="scientific">Geobacillus thermopakistaniensis (strain MAS1)</name>
    <dbReference type="NCBI Taxonomy" id="1408282"/>
    <lineage>
        <taxon>Bacteria</taxon>
        <taxon>Bacillati</taxon>
        <taxon>Bacillota</taxon>
        <taxon>Bacilli</taxon>
        <taxon>Bacillales</taxon>
        <taxon>Anoxybacillaceae</taxon>
        <taxon>Geobacillus</taxon>
    </lineage>
</organism>
<protein>
    <submittedName>
        <fullName evidence="5">Sigma-70 region 4 type 2</fullName>
    </submittedName>
</protein>
<evidence type="ECO:0000256" key="1">
    <source>
        <dbReference type="ARBA" id="ARBA00023015"/>
    </source>
</evidence>
<dbReference type="EMBL" id="AYSF01000111">
    <property type="protein sequence ID" value="ESU70572.1"/>
    <property type="molecule type" value="Genomic_DNA"/>
</dbReference>
<keyword evidence="2" id="KW-0804">Transcription</keyword>
<proteinExistence type="predicted"/>
<evidence type="ECO:0000256" key="2">
    <source>
        <dbReference type="ARBA" id="ARBA00023163"/>
    </source>
</evidence>
<evidence type="ECO:0000256" key="3">
    <source>
        <dbReference type="SAM" id="Phobius"/>
    </source>
</evidence>
<dbReference type="InterPro" id="IPR016032">
    <property type="entry name" value="Sig_transdc_resp-reg_C-effctor"/>
</dbReference>
<keyword evidence="3" id="KW-1133">Transmembrane helix</keyword>
<dbReference type="GO" id="GO:0016987">
    <property type="term" value="F:sigma factor activity"/>
    <property type="evidence" value="ECO:0007669"/>
    <property type="project" value="InterPro"/>
</dbReference>
<keyword evidence="6" id="KW-1185">Reference proteome</keyword>
<dbReference type="AlphaFoldDB" id="A0A7U9P4B6"/>
<evidence type="ECO:0000259" key="4">
    <source>
        <dbReference type="Pfam" id="PF08281"/>
    </source>
</evidence>
<dbReference type="GO" id="GO:0006352">
    <property type="term" value="P:DNA-templated transcription initiation"/>
    <property type="evidence" value="ECO:0007669"/>
    <property type="project" value="InterPro"/>
</dbReference>
<name>A0A7U9P4B6_GEOTM</name>
<evidence type="ECO:0000313" key="5">
    <source>
        <dbReference type="EMBL" id="ESU70572.1"/>
    </source>
</evidence>
<evidence type="ECO:0000313" key="6">
    <source>
        <dbReference type="Proteomes" id="UP000018339"/>
    </source>
</evidence>
<feature type="domain" description="RNA polymerase sigma factor 70 region 4 type 2" evidence="4">
    <location>
        <begin position="82"/>
        <end position="123"/>
    </location>
</feature>
<dbReference type="SUPFAM" id="SSF46894">
    <property type="entry name" value="C-terminal effector domain of the bipartite response regulators"/>
    <property type="match status" value="1"/>
</dbReference>
<gene>
    <name evidence="5" type="ORF">T260_18835</name>
</gene>
<dbReference type="Pfam" id="PF08281">
    <property type="entry name" value="Sigma70_r4_2"/>
    <property type="match status" value="1"/>
</dbReference>